<comment type="similarity">
    <text evidence="2">Belongs to the mesothelin family.</text>
</comment>
<keyword evidence="4" id="KW-0130">Cell adhesion</keyword>
<evidence type="ECO:0000256" key="2">
    <source>
        <dbReference type="ARBA" id="ARBA00011016"/>
    </source>
</evidence>
<dbReference type="GO" id="GO:0016020">
    <property type="term" value="C:membrane"/>
    <property type="evidence" value="ECO:0007669"/>
    <property type="project" value="UniProtKB-SubCell"/>
</dbReference>
<dbReference type="Proteomes" id="UP000827986">
    <property type="component" value="Unassembled WGS sequence"/>
</dbReference>
<dbReference type="InterPro" id="IPR010335">
    <property type="entry name" value="Mesothelin"/>
</dbReference>
<evidence type="ECO:0008006" key="9">
    <source>
        <dbReference type="Google" id="ProtNLM"/>
    </source>
</evidence>
<evidence type="ECO:0000313" key="8">
    <source>
        <dbReference type="Proteomes" id="UP000827986"/>
    </source>
</evidence>
<dbReference type="GO" id="GO:0009986">
    <property type="term" value="C:cell surface"/>
    <property type="evidence" value="ECO:0007669"/>
    <property type="project" value="TreeGrafter"/>
</dbReference>
<reference evidence="7" key="1">
    <citation type="submission" date="2021-09" db="EMBL/GenBank/DDBJ databases">
        <title>The genome of Mauremys mutica provides insights into the evolution of semi-aquatic lifestyle.</title>
        <authorList>
            <person name="Gong S."/>
            <person name="Gao Y."/>
        </authorList>
    </citation>
    <scope>NUCLEOTIDE SEQUENCE</scope>
    <source>
        <strain evidence="7">MM-2020</strain>
        <tissue evidence="7">Muscle</tissue>
    </source>
</reference>
<name>A0A9D3XQV3_9SAUR</name>
<dbReference type="AlphaFoldDB" id="A0A9D3XQV3"/>
<evidence type="ECO:0000256" key="5">
    <source>
        <dbReference type="ARBA" id="ARBA00023136"/>
    </source>
</evidence>
<protein>
    <recommendedName>
        <fullName evidence="9">Mesothelin</fullName>
    </recommendedName>
</protein>
<organism evidence="7 8">
    <name type="scientific">Mauremys mutica</name>
    <name type="common">yellowpond turtle</name>
    <dbReference type="NCBI Taxonomy" id="74926"/>
    <lineage>
        <taxon>Eukaryota</taxon>
        <taxon>Metazoa</taxon>
        <taxon>Chordata</taxon>
        <taxon>Craniata</taxon>
        <taxon>Vertebrata</taxon>
        <taxon>Euteleostomi</taxon>
        <taxon>Archelosauria</taxon>
        <taxon>Testudinata</taxon>
        <taxon>Testudines</taxon>
        <taxon>Cryptodira</taxon>
        <taxon>Durocryptodira</taxon>
        <taxon>Testudinoidea</taxon>
        <taxon>Geoemydidae</taxon>
        <taxon>Geoemydinae</taxon>
        <taxon>Mauremys</taxon>
    </lineage>
</organism>
<dbReference type="Gene3D" id="1.20.970.40">
    <property type="match status" value="1"/>
</dbReference>
<comment type="subcellular location">
    <subcellularLocation>
        <location evidence="1">Membrane</location>
    </subcellularLocation>
</comment>
<accession>A0A9D3XQV3</accession>
<keyword evidence="8" id="KW-1185">Reference proteome</keyword>
<dbReference type="Pfam" id="PF06060">
    <property type="entry name" value="Mesothelin"/>
    <property type="match status" value="1"/>
</dbReference>
<proteinExistence type="inferred from homology"/>
<evidence type="ECO:0000256" key="6">
    <source>
        <dbReference type="ARBA" id="ARBA00023180"/>
    </source>
</evidence>
<evidence type="ECO:0000256" key="3">
    <source>
        <dbReference type="ARBA" id="ARBA00022729"/>
    </source>
</evidence>
<dbReference type="InterPro" id="IPR026664">
    <property type="entry name" value="Stereocilin-rel"/>
</dbReference>
<comment type="caution">
    <text evidence="7">The sequence shown here is derived from an EMBL/GenBank/DDBJ whole genome shotgun (WGS) entry which is preliminary data.</text>
</comment>
<evidence type="ECO:0000313" key="7">
    <source>
        <dbReference type="EMBL" id="KAH1183550.1"/>
    </source>
</evidence>
<dbReference type="GO" id="GO:0007160">
    <property type="term" value="P:cell-matrix adhesion"/>
    <property type="evidence" value="ECO:0007669"/>
    <property type="project" value="TreeGrafter"/>
</dbReference>
<dbReference type="PANTHER" id="PTHR23412:SF20">
    <property type="match status" value="1"/>
</dbReference>
<sequence>MLGDICTEPNEDKKYTRYFNALSFSQADCTRTLLTTEVVVKQRDLLASKYTSSSDLDACLPDDVLRNNLETLGKMEFQAPLLHVLKLKLDKIFGTLPEDYLPLLGNIARMYTTTEIANWNITTAETLSALLTGTSWQQDLPKVTSLVTRHLEANGNQLDGTMLTMLAPHICALEDTRIKAISSEAIRETSRPMNTSLCSQRQKNLLYSQLRAAYEENQSSPDAYYQLLKAAIGGAPTKDLIKFASGYPVMDVSTFIALNPDEVQKLSAQNLKDLLGANLPELNNLADDPVVKAWTQARKQSEVNSLGLLLVAGFQDKPPNGFIDFPSAPHIPGRATTYAKDHMFQLFYCMLFPLVLTAFFDFEGKLSSRAGVGQEHQLNKNAPNNRGKPLSRCHFLQGVKHPKPATASLLACPAPLSGRRTPPHPHSVQTAGRQHAHYLFFEKVTQTPTHAQIYSFWAIEASVRHGFRQRENAFYGSVASRC</sequence>
<keyword evidence="6" id="KW-0325">Glycoprotein</keyword>
<keyword evidence="3" id="KW-0732">Signal</keyword>
<evidence type="ECO:0000256" key="1">
    <source>
        <dbReference type="ARBA" id="ARBA00004370"/>
    </source>
</evidence>
<dbReference type="EMBL" id="JAHDVG010000465">
    <property type="protein sequence ID" value="KAH1183550.1"/>
    <property type="molecule type" value="Genomic_DNA"/>
</dbReference>
<dbReference type="PANTHER" id="PTHR23412">
    <property type="entry name" value="STEREOCILIN RELATED"/>
    <property type="match status" value="1"/>
</dbReference>
<evidence type="ECO:0000256" key="4">
    <source>
        <dbReference type="ARBA" id="ARBA00022889"/>
    </source>
</evidence>
<keyword evidence="5" id="KW-0472">Membrane</keyword>
<gene>
    <name evidence="7" type="ORF">KIL84_014166</name>
</gene>